<evidence type="ECO:0000256" key="4">
    <source>
        <dbReference type="ARBA" id="ARBA00023026"/>
    </source>
</evidence>
<dbReference type="InterPro" id="IPR025157">
    <property type="entry name" value="Hemagglutinin_rpt"/>
</dbReference>
<comment type="subcellular location">
    <subcellularLocation>
        <location evidence="1">Target cell</location>
        <location evidence="1">Target cell cytoplasm</location>
    </subcellularLocation>
</comment>
<dbReference type="AlphaFoldDB" id="A0A5R9QET2"/>
<keyword evidence="4" id="KW-0843">Virulence</keyword>
<dbReference type="Pfam" id="PF13332">
    <property type="entry name" value="Fil_haemagg_2"/>
    <property type="match status" value="1"/>
</dbReference>
<dbReference type="Pfam" id="PF14436">
    <property type="entry name" value="EndoU_bacteria"/>
    <property type="match status" value="1"/>
</dbReference>
<evidence type="ECO:0000259" key="7">
    <source>
        <dbReference type="Pfam" id="PF14436"/>
    </source>
</evidence>
<protein>
    <submittedName>
        <fullName evidence="8">Uncharacterized protein</fullName>
    </submittedName>
</protein>
<feature type="domain" description="VENN motif-containing" evidence="6">
    <location>
        <begin position="632"/>
        <end position="682"/>
    </location>
</feature>
<proteinExistence type="predicted"/>
<name>A0A5R9QET2_9GAMM</name>
<dbReference type="GO" id="GO:0004519">
    <property type="term" value="F:endonuclease activity"/>
    <property type="evidence" value="ECO:0007669"/>
    <property type="project" value="InterPro"/>
</dbReference>
<comment type="caution">
    <text evidence="8">The sequence shown here is derived from an EMBL/GenBank/DDBJ whole genome shotgun (WGS) entry which is preliminary data.</text>
</comment>
<dbReference type="Proteomes" id="UP000306753">
    <property type="component" value="Unassembled WGS sequence"/>
</dbReference>
<evidence type="ECO:0000313" key="8">
    <source>
        <dbReference type="EMBL" id="TLX63273.1"/>
    </source>
</evidence>
<gene>
    <name evidence="8" type="ORF">DN820_12170</name>
</gene>
<feature type="region of interest" description="Disordered" evidence="5">
    <location>
        <begin position="1"/>
        <end position="22"/>
    </location>
</feature>
<accession>A0A5R9QET2</accession>
<organism evidence="8 9">
    <name type="scientific">Stutzerimonas nosocomialis</name>
    <dbReference type="NCBI Taxonomy" id="1056496"/>
    <lineage>
        <taxon>Bacteria</taxon>
        <taxon>Pseudomonadati</taxon>
        <taxon>Pseudomonadota</taxon>
        <taxon>Gammaproteobacteria</taxon>
        <taxon>Pseudomonadales</taxon>
        <taxon>Pseudomonadaceae</taxon>
        <taxon>Stutzerimonas</taxon>
    </lineage>
</organism>
<sequence length="954" mass="98226">MPGCEPAQRPAQGNHPVLHRPGPCHLPRLPAAAGHVRWRAGGAGCRRRAGGQSGITLALSGPVGSAVNTAYQTAQSARKEDDGRLAALQGVKAGLSGYQAMQAAEAGGGADASNIGQFVGISLSLGAQKSSSQQVHEQNVSQGSNVTAGNNLTIRATGAEGDGGDILVKGSALQASNDLSLSAARDIQLLAVQNTQQLKGSNQSSGGAVGVSLGYSTQGSAGLSIFANANKGSGSEKGNGTTWTETTLDAGGKVNLASGQDTVLRGAQVSGEQIVADVGRDLRLQSLQDSDRYNSKQTDVSGGVSFTYGTMNGSASVSVSQSKLKSDFNSVQEQTGLFAGKGGYQLDVQGHTQLDGSVIASTAAPEANRLETDTLGWTDIRNKAEFSAQQQSAGFSTGGAIGQQFAGNMANTLLVGANRSESESSTTYSAVSDGAIVIRNQAEQQQDVANLSRDVEHANNALSPIFDKEKEQRRLREIQLIGEIGNQTMDIIRTHGQIEATKAAREALAKEGNFSPSAEEIAGSDAYKKKMGEYGTGSDLQRAAQAVTAALQGLAGGNVAGAIGGAAAPYLAQTIKQVAGENEAARLMAHAVLGAVVAQAQGNSAAAGGLGALTAEVAADLIAKQLYEVTDVSKLTEEQKQTVSALATLAGGLAGAVGGSGAADAVAGAQGGKNAVENNYLTREQLTQAAKELRGCTTAKCRSDIVEKYGQTSLEQDLLAIEECMANPGNCAKHSRAAAQAMVSLEEAYEALGDGSYQDWLAIKSTNFLFQETLASVTAGHSADALVAALQQKWSLTDEQSDAIRAGLAMVLAGGASVVGGKALISKAIGPKATGKDYVDILSPEAKKHILYGDKPGSGGHMWPGQPGKTVFPQSWSADKIVHEVGDIATSPNTKWYAQTGTGGIYTSKGDPAKWVAYEVRDGVRMRVVYQPATGKVITAFPDNAPIPPYKPIK</sequence>
<dbReference type="InterPro" id="IPR006914">
    <property type="entry name" value="VENN_dom"/>
</dbReference>
<reference evidence="8 9" key="1">
    <citation type="journal article" date="2017" name="Eur. J. Clin. Microbiol. Infect. Dis.">
        <title>Uncommonly isolated clinical Pseudomonas: identification and phylogenetic assignation.</title>
        <authorList>
            <person name="Mulet M."/>
            <person name="Gomila M."/>
            <person name="Ramirez A."/>
            <person name="Cardew S."/>
            <person name="Moore E.R."/>
            <person name="Lalucat J."/>
            <person name="Garcia-Valdes E."/>
        </authorList>
    </citation>
    <scope>NUCLEOTIDE SEQUENCE [LARGE SCALE GENOMIC DNA]</scope>
    <source>
        <strain evidence="8 9">SD129</strain>
    </source>
</reference>
<evidence type="ECO:0000256" key="1">
    <source>
        <dbReference type="ARBA" id="ARBA00004219"/>
    </source>
</evidence>
<evidence type="ECO:0000256" key="5">
    <source>
        <dbReference type="SAM" id="MobiDB-lite"/>
    </source>
</evidence>
<keyword evidence="9" id="KW-1185">Reference proteome</keyword>
<dbReference type="InterPro" id="IPR029501">
    <property type="entry name" value="EndoU_bac"/>
</dbReference>
<dbReference type="EMBL" id="QLAG01000013">
    <property type="protein sequence ID" value="TLX63273.1"/>
    <property type="molecule type" value="Genomic_DNA"/>
</dbReference>
<feature type="domain" description="Bacterial EndoU nuclease" evidence="7">
    <location>
        <begin position="861"/>
        <end position="944"/>
    </location>
</feature>
<evidence type="ECO:0000256" key="2">
    <source>
        <dbReference type="ARBA" id="ARBA00022656"/>
    </source>
</evidence>
<dbReference type="GO" id="GO:0090729">
    <property type="term" value="F:toxin activity"/>
    <property type="evidence" value="ECO:0007669"/>
    <property type="project" value="UniProtKB-KW"/>
</dbReference>
<evidence type="ECO:0000256" key="3">
    <source>
        <dbReference type="ARBA" id="ARBA00022913"/>
    </source>
</evidence>
<keyword evidence="2" id="KW-0800">Toxin</keyword>
<dbReference type="Pfam" id="PF04829">
    <property type="entry name" value="PT-VENN"/>
    <property type="match status" value="1"/>
</dbReference>
<keyword evidence="3" id="KW-1266">Target cell cytoplasm</keyword>
<evidence type="ECO:0000313" key="9">
    <source>
        <dbReference type="Proteomes" id="UP000306753"/>
    </source>
</evidence>
<evidence type="ECO:0000259" key="6">
    <source>
        <dbReference type="Pfam" id="PF04829"/>
    </source>
</evidence>